<organism evidence="1 2">
    <name type="scientific">Exidia glandulosa HHB12029</name>
    <dbReference type="NCBI Taxonomy" id="1314781"/>
    <lineage>
        <taxon>Eukaryota</taxon>
        <taxon>Fungi</taxon>
        <taxon>Dikarya</taxon>
        <taxon>Basidiomycota</taxon>
        <taxon>Agaricomycotina</taxon>
        <taxon>Agaricomycetes</taxon>
        <taxon>Auriculariales</taxon>
        <taxon>Exidiaceae</taxon>
        <taxon>Exidia</taxon>
    </lineage>
</organism>
<dbReference type="Proteomes" id="UP000077266">
    <property type="component" value="Unassembled WGS sequence"/>
</dbReference>
<evidence type="ECO:0000313" key="1">
    <source>
        <dbReference type="EMBL" id="KZV88152.1"/>
    </source>
</evidence>
<gene>
    <name evidence="1" type="ORF">EXIGLDRAFT_183681</name>
</gene>
<dbReference type="EMBL" id="KV426106">
    <property type="protein sequence ID" value="KZV88152.1"/>
    <property type="molecule type" value="Genomic_DNA"/>
</dbReference>
<reference evidence="1 2" key="1">
    <citation type="journal article" date="2016" name="Mol. Biol. Evol.">
        <title>Comparative Genomics of Early-Diverging Mushroom-Forming Fungi Provides Insights into the Origins of Lignocellulose Decay Capabilities.</title>
        <authorList>
            <person name="Nagy L.G."/>
            <person name="Riley R."/>
            <person name="Tritt A."/>
            <person name="Adam C."/>
            <person name="Daum C."/>
            <person name="Floudas D."/>
            <person name="Sun H."/>
            <person name="Yadav J.S."/>
            <person name="Pangilinan J."/>
            <person name="Larsson K.H."/>
            <person name="Matsuura K."/>
            <person name="Barry K."/>
            <person name="Labutti K."/>
            <person name="Kuo R."/>
            <person name="Ohm R.A."/>
            <person name="Bhattacharya S.S."/>
            <person name="Shirouzu T."/>
            <person name="Yoshinaga Y."/>
            <person name="Martin F.M."/>
            <person name="Grigoriev I.V."/>
            <person name="Hibbett D.S."/>
        </authorList>
    </citation>
    <scope>NUCLEOTIDE SEQUENCE [LARGE SCALE GENOMIC DNA]</scope>
    <source>
        <strain evidence="1 2">HHB12029</strain>
    </source>
</reference>
<dbReference type="AlphaFoldDB" id="A0A165F189"/>
<accession>A0A165F189</accession>
<protein>
    <submittedName>
        <fullName evidence="1">Uncharacterized protein</fullName>
    </submittedName>
</protein>
<keyword evidence="2" id="KW-1185">Reference proteome</keyword>
<name>A0A165F189_EXIGL</name>
<proteinExistence type="predicted"/>
<evidence type="ECO:0000313" key="2">
    <source>
        <dbReference type="Proteomes" id="UP000077266"/>
    </source>
</evidence>
<dbReference type="InParanoid" id="A0A165F189"/>
<sequence>MGSKRTGTGLQRGSQVLRGGVWSIRGITASASGRLSAIGSRTRCTVLRERERLGVQASRVVAYSRGVGRTGVYVRMHMRFHLESTRDCQGRGTLLIARSRRGCDRRFLGSRKRQEAGVVVCVLAMFTSIDIGREVRSWRKVPALWISGVWAHALRVRAVEWEELVREVGVAVDVQTRERDQVTVDALCVRLNQVPQAVAGAQLKRVSIVLLCGFEDLMLGRQVERCVVHVLSASVSGRVDEIGLSNRVLRGSIRSCTQLSRGIMQ</sequence>